<accession>A0A2B7Y2X6</accession>
<evidence type="ECO:0000313" key="9">
    <source>
        <dbReference type="EMBL" id="PGH15383.1"/>
    </source>
</evidence>
<comment type="cofactor">
    <cofactor evidence="1 7">
        <name>heme</name>
        <dbReference type="ChEBI" id="CHEBI:30413"/>
    </cofactor>
</comment>
<gene>
    <name evidence="9" type="ORF">AJ80_05567</name>
</gene>
<dbReference type="STRING" id="1447883.A0A2B7Y2X6"/>
<dbReference type="InterPro" id="IPR036396">
    <property type="entry name" value="Cyt_P450_sf"/>
</dbReference>
<dbReference type="SUPFAM" id="SSF48264">
    <property type="entry name" value="Cytochrome P450"/>
    <property type="match status" value="1"/>
</dbReference>
<keyword evidence="4 8" id="KW-0560">Oxidoreductase</keyword>
<dbReference type="GO" id="GO:0004497">
    <property type="term" value="F:monooxygenase activity"/>
    <property type="evidence" value="ECO:0007669"/>
    <property type="project" value="UniProtKB-KW"/>
</dbReference>
<sequence>MALEQFDPANLPATWATIGLIFAFRIIHSVWRAIQFRRTYREFLNLPNIGDASQTDLRSAMEEGTRKYPNRPFILPLQNPTVILPHNVIDEIKSLPQTSVSIEANNYRRFFGRYTLMGTKSDEFVAAIKQDLTRNVDILLPEMQEETEYAASATIGDQDGSSFPVYPTMLRFIALLSGRAFVGLPLSRSEEWIQSSINYAIESVAAGQELRTYPAQIRTLVAPFLKKIQRVQQHQARVREMLHETIASCHHTAQRSKSPLQDPNRERARLASWLLRHYSSQYPVSEEVLGKDHLLAFFAAIHIATNALTQTLLDLAARPEYQDGIRDEINTVLGSTPDRKLSLAGLGKMAKLDSFMKESLRVNPPGGIVTLMRETTAPLLPSCGPLIPKGTLIAFANNRFDMSSPQQFGPDDFDGFRYARLRETAGNESSHQFITPSSDSLTWGYGSHACPGRLFAATELKVIVIHLLSQFDLQLKDGESRPANSSHDFQIMPDPRAEIIFSRTKMD</sequence>
<dbReference type="Pfam" id="PF00067">
    <property type="entry name" value="p450"/>
    <property type="match status" value="1"/>
</dbReference>
<evidence type="ECO:0000256" key="4">
    <source>
        <dbReference type="ARBA" id="ARBA00023002"/>
    </source>
</evidence>
<dbReference type="InterPro" id="IPR002403">
    <property type="entry name" value="Cyt_P450_E_grp-IV"/>
</dbReference>
<proteinExistence type="inferred from homology"/>
<evidence type="ECO:0000256" key="6">
    <source>
        <dbReference type="ARBA" id="ARBA00023033"/>
    </source>
</evidence>
<keyword evidence="5 7" id="KW-0408">Iron</keyword>
<keyword evidence="3 7" id="KW-0479">Metal-binding</keyword>
<dbReference type="InterPro" id="IPR001128">
    <property type="entry name" value="Cyt_P450"/>
</dbReference>
<dbReference type="EMBL" id="PDNA01000083">
    <property type="protein sequence ID" value="PGH15383.1"/>
    <property type="molecule type" value="Genomic_DNA"/>
</dbReference>
<name>A0A2B7Y2X6_POLH7</name>
<organism evidence="9 10">
    <name type="scientific">Polytolypa hystricis (strain UAMH7299)</name>
    <dbReference type="NCBI Taxonomy" id="1447883"/>
    <lineage>
        <taxon>Eukaryota</taxon>
        <taxon>Fungi</taxon>
        <taxon>Dikarya</taxon>
        <taxon>Ascomycota</taxon>
        <taxon>Pezizomycotina</taxon>
        <taxon>Eurotiomycetes</taxon>
        <taxon>Eurotiomycetidae</taxon>
        <taxon>Onygenales</taxon>
        <taxon>Onygenales incertae sedis</taxon>
        <taxon>Polytolypa</taxon>
    </lineage>
</organism>
<keyword evidence="7 8" id="KW-0349">Heme</keyword>
<evidence type="ECO:0000256" key="8">
    <source>
        <dbReference type="RuleBase" id="RU000461"/>
    </source>
</evidence>
<evidence type="ECO:0000256" key="7">
    <source>
        <dbReference type="PIRSR" id="PIRSR602403-1"/>
    </source>
</evidence>
<protein>
    <recommendedName>
        <fullName evidence="11">Cytochrome P450 monooxygenase</fullName>
    </recommendedName>
</protein>
<dbReference type="GO" id="GO:0020037">
    <property type="term" value="F:heme binding"/>
    <property type="evidence" value="ECO:0007669"/>
    <property type="project" value="InterPro"/>
</dbReference>
<dbReference type="PRINTS" id="PR00465">
    <property type="entry name" value="EP450IV"/>
</dbReference>
<comment type="caution">
    <text evidence="9">The sequence shown here is derived from an EMBL/GenBank/DDBJ whole genome shotgun (WGS) entry which is preliminary data.</text>
</comment>
<dbReference type="AlphaFoldDB" id="A0A2B7Y2X6"/>
<evidence type="ECO:0000256" key="5">
    <source>
        <dbReference type="ARBA" id="ARBA00023004"/>
    </source>
</evidence>
<dbReference type="InterPro" id="IPR017972">
    <property type="entry name" value="Cyt_P450_CS"/>
</dbReference>
<dbReference type="PANTHER" id="PTHR46206:SF6">
    <property type="entry name" value="CYTOCHROME P450 MONOOXYGENASE AN1598-RELATED"/>
    <property type="match status" value="1"/>
</dbReference>
<dbReference type="OrthoDB" id="1844152at2759"/>
<keyword evidence="10" id="KW-1185">Reference proteome</keyword>
<dbReference type="GO" id="GO:0016705">
    <property type="term" value="F:oxidoreductase activity, acting on paired donors, with incorporation or reduction of molecular oxygen"/>
    <property type="evidence" value="ECO:0007669"/>
    <property type="project" value="InterPro"/>
</dbReference>
<dbReference type="GO" id="GO:0005506">
    <property type="term" value="F:iron ion binding"/>
    <property type="evidence" value="ECO:0007669"/>
    <property type="project" value="InterPro"/>
</dbReference>
<evidence type="ECO:0000256" key="2">
    <source>
        <dbReference type="ARBA" id="ARBA00010617"/>
    </source>
</evidence>
<dbReference type="PROSITE" id="PS00086">
    <property type="entry name" value="CYTOCHROME_P450"/>
    <property type="match status" value="1"/>
</dbReference>
<dbReference type="PANTHER" id="PTHR46206">
    <property type="entry name" value="CYTOCHROME P450"/>
    <property type="match status" value="1"/>
</dbReference>
<evidence type="ECO:0000256" key="1">
    <source>
        <dbReference type="ARBA" id="ARBA00001971"/>
    </source>
</evidence>
<dbReference type="CDD" id="cd11041">
    <property type="entry name" value="CYP503A1-like"/>
    <property type="match status" value="1"/>
</dbReference>
<feature type="binding site" description="axial binding residue" evidence="7">
    <location>
        <position position="450"/>
    </location>
    <ligand>
        <name>heme</name>
        <dbReference type="ChEBI" id="CHEBI:30413"/>
    </ligand>
    <ligandPart>
        <name>Fe</name>
        <dbReference type="ChEBI" id="CHEBI:18248"/>
    </ligandPart>
</feature>
<dbReference type="Gene3D" id="1.10.630.10">
    <property type="entry name" value="Cytochrome P450"/>
    <property type="match status" value="1"/>
</dbReference>
<dbReference type="Proteomes" id="UP000224634">
    <property type="component" value="Unassembled WGS sequence"/>
</dbReference>
<comment type="similarity">
    <text evidence="2 8">Belongs to the cytochrome P450 family.</text>
</comment>
<evidence type="ECO:0008006" key="11">
    <source>
        <dbReference type="Google" id="ProtNLM"/>
    </source>
</evidence>
<evidence type="ECO:0000256" key="3">
    <source>
        <dbReference type="ARBA" id="ARBA00022723"/>
    </source>
</evidence>
<evidence type="ECO:0000313" key="10">
    <source>
        <dbReference type="Proteomes" id="UP000224634"/>
    </source>
</evidence>
<keyword evidence="6 8" id="KW-0503">Monooxygenase</keyword>
<reference evidence="9 10" key="1">
    <citation type="submission" date="2017-10" db="EMBL/GenBank/DDBJ databases">
        <title>Comparative genomics in systemic dimorphic fungi from Ajellomycetaceae.</title>
        <authorList>
            <person name="Munoz J.F."/>
            <person name="Mcewen J.G."/>
            <person name="Clay O.K."/>
            <person name="Cuomo C.A."/>
        </authorList>
    </citation>
    <scope>NUCLEOTIDE SEQUENCE [LARGE SCALE GENOMIC DNA]</scope>
    <source>
        <strain evidence="9 10">UAMH7299</strain>
    </source>
</reference>